<evidence type="ECO:0000256" key="4">
    <source>
        <dbReference type="ARBA" id="ARBA00023295"/>
    </source>
</evidence>
<organism evidence="10 11">
    <name type="scientific">Dactylosporangium aurantiacum</name>
    <dbReference type="NCBI Taxonomy" id="35754"/>
    <lineage>
        <taxon>Bacteria</taxon>
        <taxon>Bacillati</taxon>
        <taxon>Actinomycetota</taxon>
        <taxon>Actinomycetes</taxon>
        <taxon>Micromonosporales</taxon>
        <taxon>Micromonosporaceae</taxon>
        <taxon>Dactylosporangium</taxon>
    </lineage>
</organism>
<evidence type="ECO:0000313" key="10">
    <source>
        <dbReference type="EMBL" id="UWZ57617.1"/>
    </source>
</evidence>
<dbReference type="SUPFAM" id="SSF49265">
    <property type="entry name" value="Fibronectin type III"/>
    <property type="match status" value="1"/>
</dbReference>
<protein>
    <recommendedName>
        <fullName evidence="7">Endoglucanase</fullName>
        <ecNumber evidence="7">3.2.1.4</ecNumber>
    </recommendedName>
</protein>
<dbReference type="CDD" id="cd02850">
    <property type="entry name" value="E_set_Cellulase_N"/>
    <property type="match status" value="1"/>
</dbReference>
<evidence type="ECO:0000259" key="9">
    <source>
        <dbReference type="PROSITE" id="PS51173"/>
    </source>
</evidence>
<sequence length="903" mass="93137">MSRRARRTVAVAAVGALLGLAVSVPPVAAAPDPGSPVKVDQVAYVPGLPKQATVVSSSTSPIAWTLRNAAGTTVASGQTTVKGADALSGDNVHIVDFSSYDTPGSGYVLSAGGANSYPFDISAAPVKQLRYDSLAFFYHQRSGIAIESQYVGSRYARPAGHVGVAPNQGDTSVPCRQSCGYSLDVRGGWYDAGDQGKYVVNGGIAAWQLLNIYERAANVAGSDRAALGDGTLAIPERANGVPDVLDEARWEVEFLLRMQVPDGRTDAGMVHHKIHDENWTGLPMRPEADPQRRLLSPVSTAATLNLAAVAAQAARIWRTIDPTFSARALAAAEKAYAAAKANPNRLASANDSTGGGAYDDATVTDEFYWAAAELYTTTGGANYRTDVTGSSLYKGAAFNQGGFWWGWVAALGDTTLALVPNGLPAADIAATRARFASFADSLLSEMAAQGYPAPNGGTTYNWGSNGQIANNAAVLGLAYDFTGLAKYRTGAFQALDYLLGRNPLNQSYIAGYGEKAVRNVHHRFWANQSDASLPTAPPGSLSGGPNSGLQDPVAQAQLGGCKAQKCFVDDIGAYSVNEVAINWNSGLASLASWAADHTGTILPPDTTAPSVPGTPVASDVAATTLRLTWAASTDAESGVTGYEVRRVTGGTSTVVATTTTASAALTGLTASTAYTFTVAARNGAGLVSAESAPVTVTTADPPADARPTTPGTPVASAVTATSMTLTWPASTDDRGVAGYEIIRQQGDALSVFATSTGPSTVLTGLTPNTEYVLMVRAKDTAGQFSAFSAAVTVRTPSVQTGGCRVAYSANSWGGGFTGSITITNTGSTAWTSWTLNFTFPGDQRVTQGWSGRWSQTGAAVTATNETWNGAVPAGGTVSIGFNGSYSGTNTNPAVFTVNGTTCG</sequence>
<dbReference type="SMART" id="SM00060">
    <property type="entry name" value="FN3"/>
    <property type="match status" value="2"/>
</dbReference>
<dbReference type="PROSITE" id="PS50853">
    <property type="entry name" value="FN3"/>
    <property type="match status" value="2"/>
</dbReference>
<dbReference type="PROSITE" id="PS00698">
    <property type="entry name" value="GH9_3"/>
    <property type="match status" value="1"/>
</dbReference>
<dbReference type="PANTHER" id="PTHR22298">
    <property type="entry name" value="ENDO-1,4-BETA-GLUCANASE"/>
    <property type="match status" value="1"/>
</dbReference>
<dbReference type="Gene3D" id="2.60.40.10">
    <property type="entry name" value="Immunoglobulins"/>
    <property type="match status" value="3"/>
</dbReference>
<dbReference type="InterPro" id="IPR003961">
    <property type="entry name" value="FN3_dom"/>
</dbReference>
<dbReference type="Gene3D" id="2.60.40.290">
    <property type="match status" value="1"/>
</dbReference>
<dbReference type="RefSeq" id="WP_043787524.1">
    <property type="nucleotide sequence ID" value="NZ_CP073767.1"/>
</dbReference>
<keyword evidence="4 6" id="KW-0326">Glycosidase</keyword>
<dbReference type="AlphaFoldDB" id="A0A9Q9IK35"/>
<dbReference type="InterPro" id="IPR012291">
    <property type="entry name" value="CBM2_carb-bd_dom_sf"/>
</dbReference>
<dbReference type="InterPro" id="IPR008928">
    <property type="entry name" value="6-hairpin_glycosidase_sf"/>
</dbReference>
<dbReference type="InterPro" id="IPR036116">
    <property type="entry name" value="FN3_sf"/>
</dbReference>
<dbReference type="KEGG" id="daur:Daura_16490"/>
<dbReference type="InterPro" id="IPR014756">
    <property type="entry name" value="Ig_E-set"/>
</dbReference>
<dbReference type="OrthoDB" id="9758662at2"/>
<feature type="signal peptide" evidence="7">
    <location>
        <begin position="1"/>
        <end position="29"/>
    </location>
</feature>
<feature type="domain" description="Fibronectin type-III" evidence="8">
    <location>
        <begin position="709"/>
        <end position="798"/>
    </location>
</feature>
<dbReference type="GO" id="GO:0030247">
    <property type="term" value="F:polysaccharide binding"/>
    <property type="evidence" value="ECO:0007669"/>
    <property type="project" value="UniProtKB-UniRule"/>
</dbReference>
<evidence type="ECO:0000256" key="6">
    <source>
        <dbReference type="PROSITE-ProRule" id="PRU10060"/>
    </source>
</evidence>
<reference evidence="10" key="1">
    <citation type="submission" date="2021-04" db="EMBL/GenBank/DDBJ databases">
        <title>Dactylosporangium aurantiacum NRRL B-8018 full assembly.</title>
        <authorList>
            <person name="Hartkoorn R.C."/>
            <person name="Beaudoing E."/>
            <person name="Hot D."/>
        </authorList>
    </citation>
    <scope>NUCLEOTIDE SEQUENCE</scope>
    <source>
        <strain evidence="10">NRRL B-8018</strain>
    </source>
</reference>
<feature type="active site" evidence="6">
    <location>
        <position position="578"/>
    </location>
</feature>
<dbReference type="SMART" id="SM00637">
    <property type="entry name" value="CBD_II"/>
    <property type="match status" value="1"/>
</dbReference>
<dbReference type="EMBL" id="CP073767">
    <property type="protein sequence ID" value="UWZ57617.1"/>
    <property type="molecule type" value="Genomic_DNA"/>
</dbReference>
<feature type="domain" description="Fibronectin type-III" evidence="8">
    <location>
        <begin position="611"/>
        <end position="701"/>
    </location>
</feature>
<dbReference type="CDD" id="cd00063">
    <property type="entry name" value="FN3"/>
    <property type="match status" value="2"/>
</dbReference>
<keyword evidence="7" id="KW-0732">Signal</keyword>
<comment type="similarity">
    <text evidence="1 6 7">Belongs to the glycosyl hydrolase 9 (cellulase E) family.</text>
</comment>
<dbReference type="InterPro" id="IPR008965">
    <property type="entry name" value="CBM2/CBM3_carb-bd_dom_sf"/>
</dbReference>
<dbReference type="SUPFAM" id="SSF49384">
    <property type="entry name" value="Carbohydrate-binding domain"/>
    <property type="match status" value="1"/>
</dbReference>
<dbReference type="EC" id="3.2.1.4" evidence="7"/>
<dbReference type="Proteomes" id="UP001058003">
    <property type="component" value="Chromosome"/>
</dbReference>
<keyword evidence="3 6" id="KW-0119">Carbohydrate metabolism</keyword>
<comment type="catalytic activity">
    <reaction evidence="7">
        <text>Endohydrolysis of (1-&gt;4)-beta-D-glucosidic linkages in cellulose, lichenin and cereal beta-D-glucans.</text>
        <dbReference type="EC" id="3.2.1.4"/>
    </reaction>
</comment>
<dbReference type="GO" id="GO:0008810">
    <property type="term" value="F:cellulase activity"/>
    <property type="evidence" value="ECO:0007669"/>
    <property type="project" value="UniProtKB-EC"/>
</dbReference>
<keyword evidence="11" id="KW-1185">Reference proteome</keyword>
<dbReference type="InterPro" id="IPR012341">
    <property type="entry name" value="6hp_glycosidase-like_sf"/>
</dbReference>
<dbReference type="InterPro" id="IPR013783">
    <property type="entry name" value="Ig-like_fold"/>
</dbReference>
<dbReference type="SUPFAM" id="SSF48208">
    <property type="entry name" value="Six-hairpin glycosidases"/>
    <property type="match status" value="1"/>
</dbReference>
<dbReference type="GO" id="GO:0030245">
    <property type="term" value="P:cellulose catabolic process"/>
    <property type="evidence" value="ECO:0007669"/>
    <property type="project" value="UniProtKB-KW"/>
</dbReference>
<evidence type="ECO:0000313" key="11">
    <source>
        <dbReference type="Proteomes" id="UP001058003"/>
    </source>
</evidence>
<gene>
    <name evidence="10" type="ORF">Daura_16490</name>
</gene>
<accession>A0A9Q9IK35</accession>
<dbReference type="InterPro" id="IPR001701">
    <property type="entry name" value="Glyco_hydro_9"/>
</dbReference>
<proteinExistence type="inferred from homology"/>
<dbReference type="Pfam" id="PF02927">
    <property type="entry name" value="CelD_N"/>
    <property type="match status" value="1"/>
</dbReference>
<keyword evidence="7" id="KW-0136">Cellulose degradation</keyword>
<keyword evidence="5 6" id="KW-0624">Polysaccharide degradation</keyword>
<evidence type="ECO:0000256" key="5">
    <source>
        <dbReference type="ARBA" id="ARBA00023326"/>
    </source>
</evidence>
<evidence type="ECO:0000256" key="3">
    <source>
        <dbReference type="ARBA" id="ARBA00023277"/>
    </source>
</evidence>
<dbReference type="InterPro" id="IPR001919">
    <property type="entry name" value="CBD2"/>
</dbReference>
<evidence type="ECO:0000259" key="8">
    <source>
        <dbReference type="PROSITE" id="PS50853"/>
    </source>
</evidence>
<feature type="active site" evidence="6">
    <location>
        <position position="569"/>
    </location>
</feature>
<dbReference type="InterPro" id="IPR004197">
    <property type="entry name" value="Cellulase_Ig-like"/>
</dbReference>
<dbReference type="Pfam" id="PF00759">
    <property type="entry name" value="Glyco_hydro_9"/>
    <property type="match status" value="1"/>
</dbReference>
<keyword evidence="2 6" id="KW-0378">Hydrolase</keyword>
<feature type="domain" description="CBM2" evidence="9">
    <location>
        <begin position="796"/>
        <end position="903"/>
    </location>
</feature>
<feature type="chain" id="PRO_5040541513" description="Endoglucanase" evidence="7">
    <location>
        <begin position="30"/>
        <end position="903"/>
    </location>
</feature>
<evidence type="ECO:0000256" key="7">
    <source>
        <dbReference type="RuleBase" id="RU361166"/>
    </source>
</evidence>
<dbReference type="SUPFAM" id="SSF81296">
    <property type="entry name" value="E set domains"/>
    <property type="match status" value="1"/>
</dbReference>
<dbReference type="Pfam" id="PF00553">
    <property type="entry name" value="CBM_2"/>
    <property type="match status" value="1"/>
</dbReference>
<dbReference type="PROSITE" id="PS51173">
    <property type="entry name" value="CBM2"/>
    <property type="match status" value="1"/>
</dbReference>
<dbReference type="InterPro" id="IPR033126">
    <property type="entry name" value="Glyco_hydro_9_Asp/Glu_AS"/>
</dbReference>
<dbReference type="Pfam" id="PF00041">
    <property type="entry name" value="fn3"/>
    <property type="match status" value="2"/>
</dbReference>
<dbReference type="Gene3D" id="1.50.10.10">
    <property type="match status" value="1"/>
</dbReference>
<evidence type="ECO:0000256" key="1">
    <source>
        <dbReference type="ARBA" id="ARBA00007072"/>
    </source>
</evidence>
<evidence type="ECO:0000256" key="2">
    <source>
        <dbReference type="ARBA" id="ARBA00022801"/>
    </source>
</evidence>
<name>A0A9Q9IK35_9ACTN</name>